<keyword evidence="4" id="KW-1003">Cell membrane</keyword>
<accession>A0A8E1WKY6</accession>
<dbReference type="InterPro" id="IPR012413">
    <property type="entry name" value="BA14K"/>
</dbReference>
<keyword evidence="7" id="KW-1133">Transmembrane helix</keyword>
<feature type="transmembrane region" description="Helical" evidence="7">
    <location>
        <begin position="92"/>
        <end position="109"/>
    </location>
</feature>
<comment type="caution">
    <text evidence="9">The sequence shown here is derived from an EMBL/GenBank/DDBJ whole genome shotgun (WGS) entry which is preliminary data.</text>
</comment>
<evidence type="ECO:0000256" key="5">
    <source>
        <dbReference type="ARBA" id="ARBA00022734"/>
    </source>
</evidence>
<evidence type="ECO:0000256" key="4">
    <source>
        <dbReference type="ARBA" id="ARBA00022475"/>
    </source>
</evidence>
<name>A0A8E1WKY6_9HYPH</name>
<reference evidence="9 10" key="1">
    <citation type="submission" date="2020-08" db="EMBL/GenBank/DDBJ databases">
        <title>Genomic Encyclopedia of Type Strains, Phase IV (KMG-IV): sequencing the most valuable type-strain genomes for metagenomic binning, comparative biology and taxonomic classification.</title>
        <authorList>
            <person name="Goeker M."/>
        </authorList>
    </citation>
    <scope>NUCLEOTIDE SEQUENCE [LARGE SCALE GENOMIC DNA]</scope>
    <source>
        <strain evidence="9 10">DSM 17454</strain>
    </source>
</reference>
<keyword evidence="5" id="KW-0430">Lectin</keyword>
<gene>
    <name evidence="9" type="ORF">HNQ96_005827</name>
</gene>
<evidence type="ECO:0000256" key="8">
    <source>
        <dbReference type="SAM" id="SignalP"/>
    </source>
</evidence>
<evidence type="ECO:0000313" key="9">
    <source>
        <dbReference type="EMBL" id="MBB6469933.1"/>
    </source>
</evidence>
<dbReference type="AlphaFoldDB" id="A0A8E1WKY6"/>
<sequence length="162" mass="18944">MNTLLSGLMATAIATSFAVASIIPAVAVPYSPKAPAAETAIQQIQYDGYWQQRRMNRDDRRYRVIRRGNVFYLNGHRGYRDYRPGYRRYNDFWFPAGAFVAGAIIGGAFNQPRYVQPRYVQRSRYGDAHVQWCYDRYRSYRAYDNTFQPYSGPRRPCYSPYS</sequence>
<evidence type="ECO:0000313" key="10">
    <source>
        <dbReference type="Proteomes" id="UP000532373"/>
    </source>
</evidence>
<dbReference type="RefSeq" id="WP_184773716.1">
    <property type="nucleotide sequence ID" value="NZ_JACHGI010000020.1"/>
</dbReference>
<keyword evidence="7" id="KW-0812">Transmembrane</keyword>
<evidence type="ECO:0000256" key="2">
    <source>
        <dbReference type="ARBA" id="ARBA00010270"/>
    </source>
</evidence>
<dbReference type="EMBL" id="JACHGI010000020">
    <property type="protein sequence ID" value="MBB6469933.1"/>
    <property type="molecule type" value="Genomic_DNA"/>
</dbReference>
<feature type="chain" id="PRO_5034944456" description="Lectin-like protein BA14k" evidence="8">
    <location>
        <begin position="21"/>
        <end position="162"/>
    </location>
</feature>
<dbReference type="Pfam" id="PF07886">
    <property type="entry name" value="BA14K"/>
    <property type="match status" value="1"/>
</dbReference>
<dbReference type="GO" id="GO:0016020">
    <property type="term" value="C:membrane"/>
    <property type="evidence" value="ECO:0007669"/>
    <property type="project" value="UniProtKB-SubCell"/>
</dbReference>
<organism evidence="9 10">
    <name type="scientific">Aminobacter carboxidus</name>
    <dbReference type="NCBI Taxonomy" id="376165"/>
    <lineage>
        <taxon>Bacteria</taxon>
        <taxon>Pseudomonadati</taxon>
        <taxon>Pseudomonadota</taxon>
        <taxon>Alphaproteobacteria</taxon>
        <taxon>Hyphomicrobiales</taxon>
        <taxon>Phyllobacteriaceae</taxon>
        <taxon>Aminobacter</taxon>
    </lineage>
</organism>
<comment type="similarity">
    <text evidence="2">Belongs to the BA14k family.</text>
</comment>
<dbReference type="GO" id="GO:0030246">
    <property type="term" value="F:carbohydrate binding"/>
    <property type="evidence" value="ECO:0007669"/>
    <property type="project" value="UniProtKB-KW"/>
</dbReference>
<protein>
    <recommendedName>
        <fullName evidence="3">Lectin-like protein BA14k</fullName>
    </recommendedName>
</protein>
<evidence type="ECO:0000256" key="7">
    <source>
        <dbReference type="SAM" id="Phobius"/>
    </source>
</evidence>
<comment type="subcellular location">
    <subcellularLocation>
        <location evidence="1">Membrane</location>
        <topology evidence="1">Single-pass membrane protein</topology>
    </subcellularLocation>
</comment>
<evidence type="ECO:0000256" key="6">
    <source>
        <dbReference type="ARBA" id="ARBA00025321"/>
    </source>
</evidence>
<evidence type="ECO:0000256" key="1">
    <source>
        <dbReference type="ARBA" id="ARBA00004167"/>
    </source>
</evidence>
<comment type="function">
    <text evidence="6">Has immunoglobulin-binding and hemagglutination properties, and can bind to mannose. Essential for virulence. May be involved in LPS biosynthesis or polysaccharide transport.</text>
</comment>
<keyword evidence="7" id="KW-0472">Membrane</keyword>
<evidence type="ECO:0000256" key="3">
    <source>
        <dbReference type="ARBA" id="ARBA00020552"/>
    </source>
</evidence>
<feature type="signal peptide" evidence="8">
    <location>
        <begin position="1"/>
        <end position="20"/>
    </location>
</feature>
<dbReference type="Proteomes" id="UP000532373">
    <property type="component" value="Unassembled WGS sequence"/>
</dbReference>
<keyword evidence="8" id="KW-0732">Signal</keyword>
<proteinExistence type="inferred from homology"/>